<dbReference type="InterPro" id="IPR011766">
    <property type="entry name" value="TPP_enzyme_TPP-bd"/>
</dbReference>
<evidence type="ECO:0008006" key="6">
    <source>
        <dbReference type="Google" id="ProtNLM"/>
    </source>
</evidence>
<keyword evidence="1" id="KW-0786">Thiamine pyrophosphate</keyword>
<name>A0A9X0I1L5_9ACTN</name>
<organism evidence="4 5">
    <name type="scientific">Micromonospora maris</name>
    <dbReference type="NCBI Taxonomy" id="1003110"/>
    <lineage>
        <taxon>Bacteria</taxon>
        <taxon>Bacillati</taxon>
        <taxon>Actinomycetota</taxon>
        <taxon>Actinomycetes</taxon>
        <taxon>Micromonosporales</taxon>
        <taxon>Micromonosporaceae</taxon>
        <taxon>Micromonospora</taxon>
    </lineage>
</organism>
<accession>A0A9X0I1L5</accession>
<comment type="caution">
    <text evidence="4">The sequence shown here is derived from an EMBL/GenBank/DDBJ whole genome shotgun (WGS) entry which is preliminary data.</text>
</comment>
<evidence type="ECO:0000313" key="5">
    <source>
        <dbReference type="Proteomes" id="UP000053246"/>
    </source>
</evidence>
<feature type="domain" description="Thiamine pyrophosphate enzyme N-terminal TPP-binding" evidence="3">
    <location>
        <begin position="26"/>
        <end position="120"/>
    </location>
</feature>
<dbReference type="SUPFAM" id="SSF52518">
    <property type="entry name" value="Thiamin diphosphate-binding fold (THDP-binding)"/>
    <property type="match status" value="2"/>
</dbReference>
<dbReference type="EMBL" id="LMWI01000002">
    <property type="protein sequence ID" value="KUJ45082.1"/>
    <property type="molecule type" value="Genomic_DNA"/>
</dbReference>
<evidence type="ECO:0000313" key="4">
    <source>
        <dbReference type="EMBL" id="KUJ45082.1"/>
    </source>
</evidence>
<dbReference type="Pfam" id="PF02776">
    <property type="entry name" value="TPP_enzyme_N"/>
    <property type="match status" value="1"/>
</dbReference>
<dbReference type="GO" id="GO:0030976">
    <property type="term" value="F:thiamine pyrophosphate binding"/>
    <property type="evidence" value="ECO:0007669"/>
    <property type="project" value="InterPro"/>
</dbReference>
<dbReference type="GO" id="GO:0000287">
    <property type="term" value="F:magnesium ion binding"/>
    <property type="evidence" value="ECO:0007669"/>
    <property type="project" value="UniProtKB-ARBA"/>
</dbReference>
<feature type="domain" description="Thiamine pyrophosphate enzyme TPP-binding" evidence="2">
    <location>
        <begin position="302"/>
        <end position="420"/>
    </location>
</feature>
<dbReference type="PANTHER" id="PTHR42981:SF2">
    <property type="entry name" value="PYRUVATE DEHYDROGENASE [UBIQUINONE]"/>
    <property type="match status" value="1"/>
</dbReference>
<dbReference type="AlphaFoldDB" id="A0A9X0I1L5"/>
<evidence type="ECO:0000256" key="1">
    <source>
        <dbReference type="ARBA" id="ARBA00023052"/>
    </source>
</evidence>
<proteinExistence type="predicted"/>
<sequence>MPDPRLAQTAVPDPYPAETAIPDPHLAETVVARLAAWRVPRVFGIAGEPVAALVEALHSAGGEPEFVPVRHGESAASMAIGHARLTGGVGVCLSPAGPAAFGLLAGLDAARRATLPVLAIIDGVDGVSGGDGAGGVDQMLAGLCRQVWHLDDLRRVPALVDAAVRGALAGHGPACLLLPGTSGRPSALAEVSAESVAVDPGRPPAVPQVGAGMVFVESTRPLAAPDAGTVFVDSVPPSVVPEVDAEPDFTESGRPSAVAGVDIGLVVDELSARVPPEAAVTMDGAPGLSRHASRLPPGIAVLACDAHEVSGAALPYAVAVKLVDPQRPVLALLTDDGMRSHGLSELVTIARDWPHWPDPRLVVLVLNTRAGYPGRQVADDVPYAGWARLLGLRGVRVDRPELVGPAWDEALAADRPCLLDLIVTPHSSP</sequence>
<evidence type="ECO:0000259" key="3">
    <source>
        <dbReference type="Pfam" id="PF02776"/>
    </source>
</evidence>
<dbReference type="PANTHER" id="PTHR42981">
    <property type="entry name" value="PYRUVATE DEHYDROGENASE [UBIQUINONE]"/>
    <property type="match status" value="1"/>
</dbReference>
<dbReference type="InterPro" id="IPR047211">
    <property type="entry name" value="POXB-like"/>
</dbReference>
<reference evidence="4 5" key="1">
    <citation type="submission" date="2015-10" db="EMBL/GenBank/DDBJ databases">
        <authorList>
            <person name="Ju K.-S."/>
            <person name="Doroghazi J.R."/>
            <person name="Metcalf W.W."/>
        </authorList>
    </citation>
    <scope>NUCLEOTIDE SEQUENCE [LARGE SCALE GENOMIC DNA]</scope>
    <source>
        <strain evidence="4 5">NRRL B-24793</strain>
    </source>
</reference>
<dbReference type="Gene3D" id="3.40.50.970">
    <property type="match status" value="2"/>
</dbReference>
<dbReference type="RefSeq" id="WP_013734390.1">
    <property type="nucleotide sequence ID" value="NZ_LMWI01000002.1"/>
</dbReference>
<dbReference type="InterPro" id="IPR012001">
    <property type="entry name" value="Thiamin_PyroP_enz_TPP-bd_dom"/>
</dbReference>
<dbReference type="InterPro" id="IPR029061">
    <property type="entry name" value="THDP-binding"/>
</dbReference>
<evidence type="ECO:0000259" key="2">
    <source>
        <dbReference type="Pfam" id="PF02775"/>
    </source>
</evidence>
<dbReference type="Pfam" id="PF02775">
    <property type="entry name" value="TPP_enzyme_C"/>
    <property type="match status" value="1"/>
</dbReference>
<dbReference type="GO" id="GO:0003824">
    <property type="term" value="F:catalytic activity"/>
    <property type="evidence" value="ECO:0007669"/>
    <property type="project" value="InterPro"/>
</dbReference>
<gene>
    <name evidence="4" type="ORF">ADL17_18360</name>
</gene>
<dbReference type="Proteomes" id="UP000053246">
    <property type="component" value="Unassembled WGS sequence"/>
</dbReference>
<keyword evidence="5" id="KW-1185">Reference proteome</keyword>
<protein>
    <recommendedName>
        <fullName evidence="6">Thiamine pyrophosphate-binding protein</fullName>
    </recommendedName>
</protein>